<dbReference type="AlphaFoldDB" id="A0A6U2WYB6"/>
<sequence>MKVTEDFLLKLIYGENANGEPNLPGNASPRSAPKSPGGNPGYAAGGPDSQSLFVRLYEEECYSNVQKYFEKNLCTSAGVMSENQFLIFMRSLTDFRDHEIIEIFDIFDYDYVGGIAFDEYFLIVSMMTARLSASCTQFLYLHGKQIFEMVLEPGAQKLTYERFIRFGFVMGFSERHILNSLKDLDFDVFGFISLDEFMMYYFVVLDDFDAGRSGDEVGDKRAANPQARQGKKTSKNQQKDESCSIM</sequence>
<reference evidence="3" key="1">
    <citation type="submission" date="2021-01" db="EMBL/GenBank/DDBJ databases">
        <authorList>
            <person name="Corre E."/>
            <person name="Pelletier E."/>
            <person name="Niang G."/>
            <person name="Scheremetjew M."/>
            <person name="Finn R."/>
            <person name="Kale V."/>
            <person name="Holt S."/>
            <person name="Cochrane G."/>
            <person name="Meng A."/>
            <person name="Brown T."/>
            <person name="Cohen L."/>
        </authorList>
    </citation>
    <scope>NUCLEOTIDE SEQUENCE</scope>
    <source>
        <strain evidence="3">SoJaBio B1-5/56/2</strain>
    </source>
</reference>
<evidence type="ECO:0000313" key="2">
    <source>
        <dbReference type="EMBL" id="CAE2290581.1"/>
    </source>
</evidence>
<dbReference type="GO" id="GO:0005509">
    <property type="term" value="F:calcium ion binding"/>
    <property type="evidence" value="ECO:0007669"/>
    <property type="project" value="InterPro"/>
</dbReference>
<dbReference type="GO" id="GO:0061891">
    <property type="term" value="F:calcium ion sensor activity"/>
    <property type="evidence" value="ECO:0007669"/>
    <property type="project" value="TreeGrafter"/>
</dbReference>
<name>A0A6U2WYB6_9EUKA</name>
<feature type="compositionally biased region" description="Basic and acidic residues" evidence="1">
    <location>
        <begin position="237"/>
        <end position="246"/>
    </location>
</feature>
<organism evidence="3">
    <name type="scientific">Paramoeba aestuarina</name>
    <dbReference type="NCBI Taxonomy" id="180227"/>
    <lineage>
        <taxon>Eukaryota</taxon>
        <taxon>Amoebozoa</taxon>
        <taxon>Discosea</taxon>
        <taxon>Flabellinia</taxon>
        <taxon>Dactylopodida</taxon>
        <taxon>Paramoebidae</taxon>
        <taxon>Paramoeba</taxon>
    </lineage>
</organism>
<dbReference type="Gene3D" id="1.10.238.10">
    <property type="entry name" value="EF-hand"/>
    <property type="match status" value="1"/>
</dbReference>
<feature type="region of interest" description="Disordered" evidence="1">
    <location>
        <begin position="215"/>
        <end position="246"/>
    </location>
</feature>
<accession>A0A6U2WYB6</accession>
<gene>
    <name evidence="2" type="ORF">NAES01612_LOCUS5245</name>
    <name evidence="3" type="ORF">NAES01612_LOCUS5246</name>
</gene>
<protein>
    <submittedName>
        <fullName evidence="3">Uncharacterized protein</fullName>
    </submittedName>
</protein>
<dbReference type="SUPFAM" id="SSF47473">
    <property type="entry name" value="EF-hand"/>
    <property type="match status" value="1"/>
</dbReference>
<dbReference type="PANTHER" id="PTHR47065:SF1">
    <property type="entry name" value="EF-HAND CALCIUM-BINDING DOMAIN-CONTAINING PROTEIN 9"/>
    <property type="match status" value="1"/>
</dbReference>
<proteinExistence type="predicted"/>
<dbReference type="EMBL" id="HBKR01007949">
    <property type="protein sequence ID" value="CAE2290581.1"/>
    <property type="molecule type" value="Transcribed_RNA"/>
</dbReference>
<evidence type="ECO:0000313" key="3">
    <source>
        <dbReference type="EMBL" id="CAE2290586.1"/>
    </source>
</evidence>
<dbReference type="GO" id="GO:0005737">
    <property type="term" value="C:cytoplasm"/>
    <property type="evidence" value="ECO:0007669"/>
    <property type="project" value="TreeGrafter"/>
</dbReference>
<dbReference type="PANTHER" id="PTHR47065">
    <property type="entry name" value="EF-HAND CALCIUM-BINDING DOMAIN-CONTAINING PROTEIN 9"/>
    <property type="match status" value="1"/>
</dbReference>
<dbReference type="InterPro" id="IPR042798">
    <property type="entry name" value="EFCAB9"/>
</dbReference>
<feature type="region of interest" description="Disordered" evidence="1">
    <location>
        <begin position="20"/>
        <end position="41"/>
    </location>
</feature>
<dbReference type="EMBL" id="HBKR01007950">
    <property type="protein sequence ID" value="CAE2290586.1"/>
    <property type="molecule type" value="Transcribed_RNA"/>
</dbReference>
<dbReference type="InterPro" id="IPR011992">
    <property type="entry name" value="EF-hand-dom_pair"/>
</dbReference>
<evidence type="ECO:0000256" key="1">
    <source>
        <dbReference type="SAM" id="MobiDB-lite"/>
    </source>
</evidence>